<gene>
    <name evidence="2" type="ORF">HNR40_010494</name>
</gene>
<dbReference type="Proteomes" id="UP000568380">
    <property type="component" value="Unassembled WGS sequence"/>
</dbReference>
<proteinExistence type="predicted"/>
<dbReference type="AlphaFoldDB" id="A0A7W8EN18"/>
<evidence type="ECO:0000313" key="3">
    <source>
        <dbReference type="Proteomes" id="UP000568380"/>
    </source>
</evidence>
<feature type="region of interest" description="Disordered" evidence="1">
    <location>
        <begin position="296"/>
        <end position="368"/>
    </location>
</feature>
<comment type="caution">
    <text evidence="2">The sequence shown here is derived from an EMBL/GenBank/DDBJ whole genome shotgun (WGS) entry which is preliminary data.</text>
</comment>
<feature type="compositionally biased region" description="Acidic residues" evidence="1">
    <location>
        <begin position="333"/>
        <end position="343"/>
    </location>
</feature>
<protein>
    <submittedName>
        <fullName evidence="2">Uncharacterized protein</fullName>
    </submittedName>
</protein>
<dbReference type="EMBL" id="JACHIN010000028">
    <property type="protein sequence ID" value="MBB5084983.1"/>
    <property type="molecule type" value="Genomic_DNA"/>
</dbReference>
<evidence type="ECO:0000313" key="2">
    <source>
        <dbReference type="EMBL" id="MBB5084983.1"/>
    </source>
</evidence>
<dbReference type="RefSeq" id="WP_184975937.1">
    <property type="nucleotide sequence ID" value="NZ_JACHIN010000028.1"/>
</dbReference>
<sequence length="368" mass="41477">MTATTTTPRPSRPGLGRRLLGWFRRLTPEIPPVNVIDSFTFTSPARDDAFSFTVTVRCCWCARGGPDRGRMEAFVGERRRLDEQAIRRMVRAAVREFPPYAAKDAEDAANRALTDDGPVLLGTTTREDMSATCTAWVEIDVAEPVRAYQEKEWRASLSWAAHAHDSTQAIGTLTKLRDEWLVFLGADPGKLKHDWRLPFAIRLAEHGRQVTETVASMHWRRRRDVTFAAGFYQDVIKQLRNAGHYDFAVSVEDLLRKMVKAYDLPRYDLVGEMLQNELLPYNENDPMLHVFGMGQEAEGPEPEMFGTPPGEDAGPDWQTWHGERVEEPLAVPDPDDVEPDEPAAELPEQPDGQVNGQIPQPRAADESE</sequence>
<name>A0A7W8EN18_9ACTN</name>
<organism evidence="2 3">
    <name type="scientific">Nonomuraea endophytica</name>
    <dbReference type="NCBI Taxonomy" id="714136"/>
    <lineage>
        <taxon>Bacteria</taxon>
        <taxon>Bacillati</taxon>
        <taxon>Actinomycetota</taxon>
        <taxon>Actinomycetes</taxon>
        <taxon>Streptosporangiales</taxon>
        <taxon>Streptosporangiaceae</taxon>
        <taxon>Nonomuraea</taxon>
    </lineage>
</organism>
<reference evidence="2 3" key="1">
    <citation type="submission" date="2020-08" db="EMBL/GenBank/DDBJ databases">
        <title>Genomic Encyclopedia of Type Strains, Phase IV (KMG-IV): sequencing the most valuable type-strain genomes for metagenomic binning, comparative biology and taxonomic classification.</title>
        <authorList>
            <person name="Goeker M."/>
        </authorList>
    </citation>
    <scope>NUCLEOTIDE SEQUENCE [LARGE SCALE GENOMIC DNA]</scope>
    <source>
        <strain evidence="2 3">DSM 45385</strain>
    </source>
</reference>
<accession>A0A7W8EN18</accession>
<keyword evidence="3" id="KW-1185">Reference proteome</keyword>
<evidence type="ECO:0000256" key="1">
    <source>
        <dbReference type="SAM" id="MobiDB-lite"/>
    </source>
</evidence>